<proteinExistence type="predicted"/>
<dbReference type="STRING" id="291195.A0A437ANY7"/>
<dbReference type="AlphaFoldDB" id="A0A437ANY7"/>
<sequence>MDNLKEYDLIEFPIDPDILEGLEFIKIEDTYVTFIEDLNIRKKIVSNKIEKKTLLIKIEDNVEIIGISNQAYVFDTPIDFVFPVEENVKIFYKKIVEIIEKEDTEELINLSNLLDKEILPFYPLPMLLSHEQGDISLLKEKKYLKIEPKNLSVGNDSEVEKFIIEIFEIHPILRKEFIKKEFYKRFGDKISTNRIRDYLNKHCNFINSGPFSKCWIKKGINEKDNSYFYIYQVFGKIRNHEELFQLFEKPFLVDKVEKNKTLYFSGVYDEKLGYLTKLAVIDFEHESEPENEFELFD</sequence>
<dbReference type="PANTHER" id="PTHR13230">
    <property type="entry name" value="GENERAL TRANSCRIPTION FACTOR IIIC, POLYPEPTIDE 5"/>
    <property type="match status" value="1"/>
</dbReference>
<dbReference type="GO" id="GO:0006384">
    <property type="term" value="P:transcription initiation at RNA polymerase III promoter"/>
    <property type="evidence" value="ECO:0007669"/>
    <property type="project" value="InterPro"/>
</dbReference>
<dbReference type="OrthoDB" id="5598268at2759"/>
<keyword evidence="3" id="KW-1185">Reference proteome</keyword>
<name>A0A437ANY7_9MICR</name>
<dbReference type="InterPro" id="IPR040454">
    <property type="entry name" value="TF_IIIC_Tfc1/Sfc1"/>
</dbReference>
<evidence type="ECO:0000313" key="2">
    <source>
        <dbReference type="EMBL" id="RVD92894.1"/>
    </source>
</evidence>
<evidence type="ECO:0000313" key="3">
    <source>
        <dbReference type="Proteomes" id="UP000282876"/>
    </source>
</evidence>
<dbReference type="EMBL" id="RCSS01000128">
    <property type="protein sequence ID" value="RVD92894.1"/>
    <property type="molecule type" value="Genomic_DNA"/>
</dbReference>
<accession>A0A437ANY7</accession>
<gene>
    <name evidence="2" type="ORF">TUBRATIS_005900</name>
</gene>
<dbReference type="VEuPathDB" id="MicrosporidiaDB:TUBRATIS_005900"/>
<dbReference type="Pfam" id="PF09734">
    <property type="entry name" value="Tau95"/>
    <property type="match status" value="1"/>
</dbReference>
<dbReference type="GO" id="GO:0001002">
    <property type="term" value="F:RNA polymerase III type 1 promoter sequence-specific DNA binding"/>
    <property type="evidence" value="ECO:0007669"/>
    <property type="project" value="TreeGrafter"/>
</dbReference>
<organism evidence="2 3">
    <name type="scientific">Tubulinosema ratisbonensis</name>
    <dbReference type="NCBI Taxonomy" id="291195"/>
    <lineage>
        <taxon>Eukaryota</taxon>
        <taxon>Fungi</taxon>
        <taxon>Fungi incertae sedis</taxon>
        <taxon>Microsporidia</taxon>
        <taxon>Tubulinosematoidea</taxon>
        <taxon>Tubulinosematidae</taxon>
        <taxon>Tubulinosema</taxon>
    </lineage>
</organism>
<dbReference type="Proteomes" id="UP000282876">
    <property type="component" value="Unassembled WGS sequence"/>
</dbReference>
<evidence type="ECO:0000259" key="1">
    <source>
        <dbReference type="Pfam" id="PF09734"/>
    </source>
</evidence>
<dbReference type="GO" id="GO:0000127">
    <property type="term" value="C:transcription factor TFIIIC complex"/>
    <property type="evidence" value="ECO:0007669"/>
    <property type="project" value="InterPro"/>
</dbReference>
<protein>
    <submittedName>
        <fullName evidence="2">RNA polymerase III transcription factor III</fullName>
    </submittedName>
</protein>
<feature type="domain" description="Transcription factor IIIC subunit 5 HTH" evidence="1">
    <location>
        <begin position="156"/>
        <end position="233"/>
    </location>
</feature>
<dbReference type="GO" id="GO:0001003">
    <property type="term" value="F:RNA polymerase III type 2 promoter sequence-specific DNA binding"/>
    <property type="evidence" value="ECO:0007669"/>
    <property type="project" value="TreeGrafter"/>
</dbReference>
<reference evidence="2 3" key="1">
    <citation type="submission" date="2018-10" db="EMBL/GenBank/DDBJ databases">
        <title>Draft genome sequence of the microsporidian Tubulinosema ratisbonensis.</title>
        <authorList>
            <person name="Polonais V."/>
            <person name="Peyretaillade E."/>
            <person name="Niehus S."/>
            <person name="Wawrzyniak I."/>
            <person name="Franchet A."/>
            <person name="Gaspin C."/>
            <person name="Reichstadt M."/>
            <person name="Belser C."/>
            <person name="Labadie K."/>
            <person name="Delbac F."/>
            <person name="Ferrandon D."/>
        </authorList>
    </citation>
    <scope>NUCLEOTIDE SEQUENCE [LARGE SCALE GENOMIC DNA]</scope>
    <source>
        <strain evidence="2 3">Franzen</strain>
    </source>
</reference>
<comment type="caution">
    <text evidence="2">The sequence shown here is derived from an EMBL/GenBank/DDBJ whole genome shotgun (WGS) entry which is preliminary data.</text>
</comment>
<dbReference type="InterPro" id="IPR019136">
    <property type="entry name" value="TF_IIIC_su-5_HTH"/>
</dbReference>
<dbReference type="PANTHER" id="PTHR13230:SF5">
    <property type="entry name" value="GENERAL TRANSCRIPTION FACTOR 3C POLYPEPTIDE 5"/>
    <property type="match status" value="1"/>
</dbReference>